<keyword evidence="9 15" id="KW-1133">Transmembrane helix</keyword>
<dbReference type="GO" id="GO:0005262">
    <property type="term" value="F:calcium channel activity"/>
    <property type="evidence" value="ECO:0000318"/>
    <property type="project" value="GO_Central"/>
</dbReference>
<feature type="transmembrane region" description="Helical" evidence="15">
    <location>
        <begin position="208"/>
        <end position="228"/>
    </location>
</feature>
<comment type="domain">
    <text evidence="15">The selectivity filter, in which calcium ions are arranged in single file, is composed of two acidic rings separated by one helical turn along the central axis of the channel pore.</text>
</comment>
<keyword evidence="4 15" id="KW-0109">Calcium transport</keyword>
<keyword evidence="7 15" id="KW-0999">Mitochondrion inner membrane</keyword>
<keyword evidence="6 15" id="KW-0812">Transmembrane</keyword>
<feature type="transmembrane region" description="Helical" evidence="15">
    <location>
        <begin position="240"/>
        <end position="258"/>
    </location>
</feature>
<evidence type="ECO:0000313" key="18">
    <source>
        <dbReference type="EMBL" id="EDO31988.1"/>
    </source>
</evidence>
<dbReference type="InParanoid" id="A7SWC7"/>
<gene>
    <name evidence="18" type="ORF">NEMVEDRAFT_v1g227549</name>
</gene>
<keyword evidence="8 15" id="KW-0106">Calcium</keyword>
<dbReference type="GO" id="GO:0036444">
    <property type="term" value="P:calcium import into the mitochondrion"/>
    <property type="evidence" value="ECO:0000318"/>
    <property type="project" value="GO_Central"/>
</dbReference>
<comment type="subcellular location">
    <subcellularLocation>
        <location evidence="1 15">Mitochondrion inner membrane</location>
        <topology evidence="1 15">Multi-pass membrane protein</topology>
    </subcellularLocation>
</comment>
<dbReference type="GO" id="GO:1990246">
    <property type="term" value="C:uniplex complex"/>
    <property type="evidence" value="ECO:0000318"/>
    <property type="project" value="GO_Central"/>
</dbReference>
<dbReference type="OMA" id="DDIYVEY"/>
<evidence type="ECO:0000256" key="8">
    <source>
        <dbReference type="ARBA" id="ARBA00022837"/>
    </source>
</evidence>
<dbReference type="KEGG" id="nve:5502959"/>
<dbReference type="eggNOG" id="KOG2966">
    <property type="taxonomic scope" value="Eukaryota"/>
</dbReference>
<protein>
    <recommendedName>
        <fullName evidence="15">Calcium uniporter protein</fullName>
    </recommendedName>
</protein>
<keyword evidence="19" id="KW-1185">Reference proteome</keyword>
<dbReference type="EMBL" id="DS469857">
    <property type="protein sequence ID" value="EDO31988.1"/>
    <property type="molecule type" value="Genomic_DNA"/>
</dbReference>
<dbReference type="PANTHER" id="PTHR13462">
    <property type="entry name" value="CALCIUM UNIPORTER PROTEIN, MITOCHONDRIAL"/>
    <property type="match status" value="1"/>
</dbReference>
<evidence type="ECO:0000256" key="3">
    <source>
        <dbReference type="ARBA" id="ARBA00022448"/>
    </source>
</evidence>
<dbReference type="InterPro" id="IPR006769">
    <property type="entry name" value="MCU_C"/>
</dbReference>
<evidence type="ECO:0000256" key="12">
    <source>
        <dbReference type="ARBA" id="ARBA00023136"/>
    </source>
</evidence>
<accession>A7SWC7</accession>
<dbReference type="Proteomes" id="UP000001593">
    <property type="component" value="Unassembled WGS sequence"/>
</dbReference>
<evidence type="ECO:0000256" key="7">
    <source>
        <dbReference type="ARBA" id="ARBA00022792"/>
    </source>
</evidence>
<dbReference type="GO" id="GO:0051560">
    <property type="term" value="P:mitochondrial calcium ion homeostasis"/>
    <property type="evidence" value="ECO:0000318"/>
    <property type="project" value="GO_Central"/>
</dbReference>
<evidence type="ECO:0000256" key="13">
    <source>
        <dbReference type="ARBA" id="ARBA00023303"/>
    </source>
</evidence>
<evidence type="ECO:0000256" key="4">
    <source>
        <dbReference type="ARBA" id="ARBA00022568"/>
    </source>
</evidence>
<dbReference type="OrthoDB" id="278338at2759"/>
<comment type="catalytic activity">
    <reaction evidence="14">
        <text>Ca(2+)(in) = Ca(2+)(out)</text>
        <dbReference type="Rhea" id="RHEA:29671"/>
        <dbReference type="ChEBI" id="CHEBI:29108"/>
    </reaction>
</comment>
<evidence type="ECO:0000259" key="17">
    <source>
        <dbReference type="Pfam" id="PF04678"/>
    </source>
</evidence>
<organism evidence="18 19">
    <name type="scientific">Nematostella vectensis</name>
    <name type="common">Starlet sea anemone</name>
    <dbReference type="NCBI Taxonomy" id="45351"/>
    <lineage>
        <taxon>Eukaryota</taxon>
        <taxon>Metazoa</taxon>
        <taxon>Cnidaria</taxon>
        <taxon>Anthozoa</taxon>
        <taxon>Hexacorallia</taxon>
        <taxon>Actiniaria</taxon>
        <taxon>Edwardsiidae</taxon>
        <taxon>Nematostella</taxon>
    </lineage>
</organism>
<dbReference type="Pfam" id="PF04678">
    <property type="entry name" value="MCU"/>
    <property type="match status" value="1"/>
</dbReference>
<evidence type="ECO:0000256" key="16">
    <source>
        <dbReference type="SAM" id="Coils"/>
    </source>
</evidence>
<feature type="coiled-coil region" evidence="16">
    <location>
        <begin position="164"/>
        <end position="201"/>
    </location>
</feature>
<evidence type="ECO:0000313" key="19">
    <source>
        <dbReference type="Proteomes" id="UP000001593"/>
    </source>
</evidence>
<comment type="similarity">
    <text evidence="2 15">Belongs to the MCU (TC 1.A.77) family.</text>
</comment>
<proteinExistence type="inferred from homology"/>
<keyword evidence="13 15" id="KW-0407">Ion channel</keyword>
<feature type="domain" description="Calcium uniporter protein C-terminal" evidence="17">
    <location>
        <begin position="92"/>
        <end position="294"/>
    </location>
</feature>
<evidence type="ECO:0000256" key="9">
    <source>
        <dbReference type="ARBA" id="ARBA00022989"/>
    </source>
</evidence>
<name>A7SWC7_NEMVE</name>
<dbReference type="STRING" id="45351.A7SWC7"/>
<evidence type="ECO:0000256" key="1">
    <source>
        <dbReference type="ARBA" id="ARBA00004448"/>
    </source>
</evidence>
<keyword evidence="10 15" id="KW-0406">Ion transport</keyword>
<evidence type="ECO:0000256" key="14">
    <source>
        <dbReference type="ARBA" id="ARBA00036634"/>
    </source>
</evidence>
<keyword evidence="3 15" id="KW-0813">Transport</keyword>
<evidence type="ECO:0000256" key="2">
    <source>
        <dbReference type="ARBA" id="ARBA00005653"/>
    </source>
</evidence>
<keyword evidence="16" id="KW-0175">Coiled coil</keyword>
<reference evidence="18 19" key="1">
    <citation type="journal article" date="2007" name="Science">
        <title>Sea anemone genome reveals ancestral eumetazoan gene repertoire and genomic organization.</title>
        <authorList>
            <person name="Putnam N.H."/>
            <person name="Srivastava M."/>
            <person name="Hellsten U."/>
            <person name="Dirks B."/>
            <person name="Chapman J."/>
            <person name="Salamov A."/>
            <person name="Terry A."/>
            <person name="Shapiro H."/>
            <person name="Lindquist E."/>
            <person name="Kapitonov V.V."/>
            <person name="Jurka J."/>
            <person name="Genikhovich G."/>
            <person name="Grigoriev I.V."/>
            <person name="Lucas S.M."/>
            <person name="Steele R.E."/>
            <person name="Finnerty J.R."/>
            <person name="Technau U."/>
            <person name="Martindale M.Q."/>
            <person name="Rokhsar D.S."/>
        </authorList>
    </citation>
    <scope>NUCLEOTIDE SEQUENCE [LARGE SCALE GENOMIC DNA]</scope>
    <source>
        <strain evidence="19">CH2 X CH6</strain>
    </source>
</reference>
<comment type="function">
    <text evidence="15">Mitochondrial inner membrane calcium uniporter that mediates calcium uptake into mitochondria. Mitochondrial calcium homeostasis plays key roles in cellular physiology and regulates cell bioenergetics, cytoplasmic calcium signals and activation of cell death pathways.</text>
</comment>
<evidence type="ECO:0000256" key="10">
    <source>
        <dbReference type="ARBA" id="ARBA00023065"/>
    </source>
</evidence>
<evidence type="ECO:0000256" key="15">
    <source>
        <dbReference type="RuleBase" id="RU367035"/>
    </source>
</evidence>
<evidence type="ECO:0000256" key="5">
    <source>
        <dbReference type="ARBA" id="ARBA00022673"/>
    </source>
</evidence>
<dbReference type="PhylomeDB" id="A7SWC7"/>
<evidence type="ECO:0000256" key="6">
    <source>
        <dbReference type="ARBA" id="ARBA00022692"/>
    </source>
</evidence>
<dbReference type="HOGENOM" id="CLU_056554_0_0_1"/>
<keyword evidence="5 15" id="KW-0107">Calcium channel</keyword>
<keyword evidence="11 15" id="KW-0496">Mitochondrion</keyword>
<keyword evidence="12 15" id="KW-0472">Membrane</keyword>
<dbReference type="PANTHER" id="PTHR13462:SF10">
    <property type="entry name" value="CALCIUM UNIPORTER PROTEIN, MITOCHONDRIAL"/>
    <property type="match status" value="1"/>
</dbReference>
<evidence type="ECO:0000256" key="11">
    <source>
        <dbReference type="ARBA" id="ARBA00023128"/>
    </source>
</evidence>
<sequence length="327" mass="37749">MAASRSFRIWKPLARFSSSRAAFQNPLFCRAFQTSSVFLQLQGDDSQNIQVHFKSGFPVVTVPLPSRRELCQFTLRPLSESVKDFIENVKEEDGGIERVAVYDPSGSRISGSTKVDVLMKSNFKLVINDVEYDVKVPDTVAIAEDDQRSLAHVKTLIHQLYSSMNIEEHQLQKEEKLLSKLEEIKADLQPMEKLKSELNDKAAKRANFLVWGGLGFMAVQFGLLARLTWWEYSWDIMEPVTYFVGYGTAMACYAYFVITRQEYLYPDARDRQHLLAFHKLSKKKSFDVEKYNHLKDCMAKIEEDLKELRSPYKLHLPTRITEKIADK</sequence>
<dbReference type="AlphaFoldDB" id="A7SWC7"/>
<dbReference type="GO" id="GO:0015292">
    <property type="term" value="F:uniporter activity"/>
    <property type="evidence" value="ECO:0000318"/>
    <property type="project" value="GO_Central"/>
</dbReference>
<dbReference type="InterPro" id="IPR039055">
    <property type="entry name" value="MCU_fam"/>
</dbReference>